<evidence type="ECO:0000313" key="5">
    <source>
        <dbReference type="Proteomes" id="UP000319824"/>
    </source>
</evidence>
<accession>A0A559TEH4</accession>
<dbReference type="GO" id="GO:0052689">
    <property type="term" value="F:carboxylic ester hydrolase activity"/>
    <property type="evidence" value="ECO:0007669"/>
    <property type="project" value="UniProtKB-ARBA"/>
</dbReference>
<comment type="caution">
    <text evidence="4">The sequence shown here is derived from an EMBL/GenBank/DDBJ whole genome shotgun (WGS) entry which is preliminary data.</text>
</comment>
<evidence type="ECO:0000256" key="1">
    <source>
        <dbReference type="ARBA" id="ARBA00022801"/>
    </source>
</evidence>
<feature type="signal peptide" evidence="2">
    <location>
        <begin position="1"/>
        <end position="23"/>
    </location>
</feature>
<dbReference type="AlphaFoldDB" id="A0A559TEH4"/>
<evidence type="ECO:0000256" key="2">
    <source>
        <dbReference type="SAM" id="SignalP"/>
    </source>
</evidence>
<evidence type="ECO:0000259" key="3">
    <source>
        <dbReference type="Pfam" id="PF01738"/>
    </source>
</evidence>
<dbReference type="SUPFAM" id="SSF53474">
    <property type="entry name" value="alpha/beta-Hydrolases"/>
    <property type="match status" value="1"/>
</dbReference>
<organism evidence="4 5">
    <name type="scientific">Rhizobium mongolense USDA 1844</name>
    <dbReference type="NCBI Taxonomy" id="1079460"/>
    <lineage>
        <taxon>Bacteria</taxon>
        <taxon>Pseudomonadati</taxon>
        <taxon>Pseudomonadota</taxon>
        <taxon>Alphaproteobacteria</taxon>
        <taxon>Hyphomicrobiales</taxon>
        <taxon>Rhizobiaceae</taxon>
        <taxon>Rhizobium/Agrobacterium group</taxon>
        <taxon>Rhizobium</taxon>
    </lineage>
</organism>
<dbReference type="EMBL" id="VISO01000002">
    <property type="protein sequence ID" value="TVZ73006.1"/>
    <property type="molecule type" value="Genomic_DNA"/>
</dbReference>
<dbReference type="InterPro" id="IPR002925">
    <property type="entry name" value="Dienelactn_hydro"/>
</dbReference>
<feature type="chain" id="PRO_5022166124" evidence="2">
    <location>
        <begin position="24"/>
        <end position="324"/>
    </location>
</feature>
<protein>
    <submittedName>
        <fullName evidence="4">Dienelactone hydrolase</fullName>
    </submittedName>
</protein>
<dbReference type="InterPro" id="IPR029058">
    <property type="entry name" value="AB_hydrolase_fold"/>
</dbReference>
<feature type="domain" description="Dienelactone hydrolase" evidence="3">
    <location>
        <begin position="135"/>
        <end position="317"/>
    </location>
</feature>
<dbReference type="PANTHER" id="PTHR22946:SF9">
    <property type="entry name" value="POLYKETIDE TRANSFERASE AF380"/>
    <property type="match status" value="1"/>
</dbReference>
<keyword evidence="2" id="KW-0732">Signal</keyword>
<dbReference type="PANTHER" id="PTHR22946">
    <property type="entry name" value="DIENELACTONE HYDROLASE DOMAIN-CONTAINING PROTEIN-RELATED"/>
    <property type="match status" value="1"/>
</dbReference>
<gene>
    <name evidence="4" type="ORF">BCL32_1203</name>
</gene>
<name>A0A559TEH4_9HYPH</name>
<dbReference type="InterPro" id="IPR050261">
    <property type="entry name" value="FrsA_esterase"/>
</dbReference>
<keyword evidence="1 4" id="KW-0378">Hydrolase</keyword>
<sequence length="324" mass="35648">MVRFIGAALTLFFVTLFAPHGHAEEARPKFPPDETLTVPSLTLTDEQFLLGDTANGIAVTPTGQLRFPGWDEHLPAVVLLHGTNKNVSIVRWADFLNRMGIATFRLDSFGGRGIDEVEIDPSRLSSFAQFYDTYRAVDVLAAHPRIDPSRIAVMGFSRGGTAALYTSMRRFQTLHGPSKTRIAAHISFYPACNTKFVDELDVADAPIREFHGTADDTTLAATCRDYVTRLKDAGKDAVMIEYRGPYHGFDIPDARPGLNKSAQTPRNCQRREENGKIVNVSTGKPFTYADACMAPGETSGYDKAATEAAQATVKKFLTEVFHLN</sequence>
<dbReference type="Pfam" id="PF01738">
    <property type="entry name" value="DLH"/>
    <property type="match status" value="1"/>
</dbReference>
<reference evidence="4 5" key="1">
    <citation type="submission" date="2019-06" db="EMBL/GenBank/DDBJ databases">
        <title>Pac Bio to generate improved reference genome sequences for organisms with transposon mutant libraries (support for FEBA project).</title>
        <authorList>
            <person name="Blow M."/>
        </authorList>
    </citation>
    <scope>NUCLEOTIDE SEQUENCE [LARGE SCALE GENOMIC DNA]</scope>
    <source>
        <strain evidence="4 5">USDA 1844</strain>
    </source>
</reference>
<evidence type="ECO:0000313" key="4">
    <source>
        <dbReference type="EMBL" id="TVZ73006.1"/>
    </source>
</evidence>
<dbReference type="Proteomes" id="UP000319824">
    <property type="component" value="Unassembled WGS sequence"/>
</dbReference>
<proteinExistence type="predicted"/>
<dbReference type="Gene3D" id="3.40.50.1820">
    <property type="entry name" value="alpha/beta hydrolase"/>
    <property type="match status" value="1"/>
</dbReference>